<reference evidence="2" key="1">
    <citation type="submission" date="2025-08" db="UniProtKB">
        <authorList>
            <consortium name="RefSeq"/>
        </authorList>
    </citation>
    <scope>IDENTIFICATION</scope>
    <source>
        <strain evidence="2">14028-0561.14</strain>
        <tissue evidence="2">Whole fly</tissue>
    </source>
</reference>
<keyword evidence="1" id="KW-1185">Reference proteome</keyword>
<proteinExistence type="predicted"/>
<dbReference type="GeneID" id="108075582"/>
<dbReference type="RefSeq" id="XP_017023589.1">
    <property type="nucleotide sequence ID" value="XM_017168100.3"/>
</dbReference>
<protein>
    <submittedName>
        <fullName evidence="2">Uncharacterized protein</fullName>
    </submittedName>
</protein>
<evidence type="ECO:0000313" key="1">
    <source>
        <dbReference type="Proteomes" id="UP001652661"/>
    </source>
</evidence>
<dbReference type="OrthoDB" id="7864018at2759"/>
<dbReference type="Proteomes" id="UP001652661">
    <property type="component" value="Chromosome 3R"/>
</dbReference>
<evidence type="ECO:0000313" key="2">
    <source>
        <dbReference type="RefSeq" id="XP_017023589.1"/>
    </source>
</evidence>
<dbReference type="AlphaFoldDB" id="A0A6P4IJ04"/>
<sequence>MRKAVRPRLVAQSPEIETFNVAQVSSSALSSTRGFQLPPLLVKGQIRPEQLANVRFRLVEVDAQPLSDQQFNALIKRLVKCFMSEVEITKRMRKITSRWFLLPGNKQLIRHMEALRRNYETERSGLVVQLSRDCRFRPYANLTPQSAMKSSGKFSKARKSKSLEIISKSCEVLEVSDPDECTSRQRQSGGFQPIICNRIVTPAGLTKRLREKLYRLQEIAKYRPEPSISDESMTTFPGDTGALAKSSSSDVFYDMDNF</sequence>
<name>A0A6P4IJ04_DROKI</name>
<dbReference type="OMA" id="KCFMSEV"/>
<organism evidence="1 2">
    <name type="scientific">Drosophila kikkawai</name>
    <name type="common">Fruit fly</name>
    <dbReference type="NCBI Taxonomy" id="30033"/>
    <lineage>
        <taxon>Eukaryota</taxon>
        <taxon>Metazoa</taxon>
        <taxon>Ecdysozoa</taxon>
        <taxon>Arthropoda</taxon>
        <taxon>Hexapoda</taxon>
        <taxon>Insecta</taxon>
        <taxon>Pterygota</taxon>
        <taxon>Neoptera</taxon>
        <taxon>Endopterygota</taxon>
        <taxon>Diptera</taxon>
        <taxon>Brachycera</taxon>
        <taxon>Muscomorpha</taxon>
        <taxon>Ephydroidea</taxon>
        <taxon>Drosophilidae</taxon>
        <taxon>Drosophila</taxon>
        <taxon>Sophophora</taxon>
    </lineage>
</organism>
<gene>
    <name evidence="2" type="primary">LOC108075582</name>
</gene>
<accession>A0A6P4IJ04</accession>